<dbReference type="PANTHER" id="PTHR44051">
    <property type="entry name" value="GLUTATHIONE S-TRANSFERASE-RELATED"/>
    <property type="match status" value="1"/>
</dbReference>
<dbReference type="GO" id="GO:0016740">
    <property type="term" value="F:transferase activity"/>
    <property type="evidence" value="ECO:0007669"/>
    <property type="project" value="UniProtKB-KW"/>
</dbReference>
<name>A0A316UNA0_9BASI</name>
<dbReference type="InterPro" id="IPR036282">
    <property type="entry name" value="Glutathione-S-Trfase_C_sf"/>
</dbReference>
<dbReference type="Pfam" id="PF02798">
    <property type="entry name" value="GST_N"/>
    <property type="match status" value="1"/>
</dbReference>
<dbReference type="PROSITE" id="PS50404">
    <property type="entry name" value="GST_NTER"/>
    <property type="match status" value="1"/>
</dbReference>
<reference evidence="4 5" key="1">
    <citation type="journal article" date="2018" name="Mol. Biol. Evol.">
        <title>Broad Genomic Sampling Reveals a Smut Pathogenic Ancestry of the Fungal Clade Ustilaginomycotina.</title>
        <authorList>
            <person name="Kijpornyongpan T."/>
            <person name="Mondo S.J."/>
            <person name="Barry K."/>
            <person name="Sandor L."/>
            <person name="Lee J."/>
            <person name="Lipzen A."/>
            <person name="Pangilinan J."/>
            <person name="LaButti K."/>
            <person name="Hainaut M."/>
            <person name="Henrissat B."/>
            <person name="Grigoriev I.V."/>
            <person name="Spatafora J.W."/>
            <person name="Aime M.C."/>
        </authorList>
    </citation>
    <scope>NUCLEOTIDE SEQUENCE [LARGE SCALE GENOMIC DNA]</scope>
    <source>
        <strain evidence="4 5">MCA 5214</strain>
    </source>
</reference>
<dbReference type="PROSITE" id="PS50405">
    <property type="entry name" value="GST_CTER"/>
    <property type="match status" value="1"/>
</dbReference>
<evidence type="ECO:0000259" key="3">
    <source>
        <dbReference type="PROSITE" id="PS50405"/>
    </source>
</evidence>
<keyword evidence="5" id="KW-1185">Reference proteome</keyword>
<dbReference type="CDD" id="cd03048">
    <property type="entry name" value="GST_N_Ure2p_like"/>
    <property type="match status" value="1"/>
</dbReference>
<dbReference type="STRING" id="1569628.A0A316UNA0"/>
<keyword evidence="4" id="KW-0808">Transferase</keyword>
<evidence type="ECO:0000256" key="1">
    <source>
        <dbReference type="ARBA" id="ARBA00007409"/>
    </source>
</evidence>
<accession>A0A316UNA0</accession>
<dbReference type="SFLD" id="SFLDS00019">
    <property type="entry name" value="Glutathione_Transferase_(cytos"/>
    <property type="match status" value="1"/>
</dbReference>
<evidence type="ECO:0000313" key="5">
    <source>
        <dbReference type="Proteomes" id="UP000245884"/>
    </source>
</evidence>
<dbReference type="OrthoDB" id="422574at2759"/>
<dbReference type="EMBL" id="KZ819672">
    <property type="protein sequence ID" value="PWN26278.1"/>
    <property type="molecule type" value="Genomic_DNA"/>
</dbReference>
<dbReference type="SUPFAM" id="SSF52833">
    <property type="entry name" value="Thioredoxin-like"/>
    <property type="match status" value="1"/>
</dbReference>
<sequence length="221" mass="25091">MSQFTLYSHRGPGPNPLKVAILLEKLGLSYEVIPLDFSDDDNNGVKGKKFLSVNPNGRVPALVDHKNGDFVLWESGAILFYLAEQYDQAGKYLGKDTKERAVVMQWLTHQLSGLGPVQGNLNYAHHYWESTYGQKANESTFTRFEGECHRLYALLDAQLGKQQYIALPDRPTIADYSFFSWVNIAEFGKLDISKYTNVGRWRKELQGDKEIEKADGKLPKK</sequence>
<comment type="similarity">
    <text evidence="1">Belongs to the GST superfamily.</text>
</comment>
<dbReference type="SFLD" id="SFLDG00358">
    <property type="entry name" value="Main_(cytGST)"/>
    <property type="match status" value="1"/>
</dbReference>
<feature type="domain" description="GST N-terminal" evidence="2">
    <location>
        <begin position="2"/>
        <end position="90"/>
    </location>
</feature>
<dbReference type="InterPro" id="IPR036249">
    <property type="entry name" value="Thioredoxin-like_sf"/>
</dbReference>
<evidence type="ECO:0000313" key="4">
    <source>
        <dbReference type="EMBL" id="PWN26278.1"/>
    </source>
</evidence>
<dbReference type="Pfam" id="PF13410">
    <property type="entry name" value="GST_C_2"/>
    <property type="match status" value="1"/>
</dbReference>
<dbReference type="SFLD" id="SFLDG01151">
    <property type="entry name" value="Main.2:_Nu-like"/>
    <property type="match status" value="1"/>
</dbReference>
<proteinExistence type="inferred from homology"/>
<dbReference type="RefSeq" id="XP_025360890.1">
    <property type="nucleotide sequence ID" value="XM_025506621.1"/>
</dbReference>
<organism evidence="4 5">
    <name type="scientific">Jaminaea rosea</name>
    <dbReference type="NCBI Taxonomy" id="1569628"/>
    <lineage>
        <taxon>Eukaryota</taxon>
        <taxon>Fungi</taxon>
        <taxon>Dikarya</taxon>
        <taxon>Basidiomycota</taxon>
        <taxon>Ustilaginomycotina</taxon>
        <taxon>Exobasidiomycetes</taxon>
        <taxon>Microstromatales</taxon>
        <taxon>Microstromatales incertae sedis</taxon>
        <taxon>Jaminaea</taxon>
    </lineage>
</organism>
<dbReference type="InterPro" id="IPR004045">
    <property type="entry name" value="Glutathione_S-Trfase_N"/>
</dbReference>
<dbReference type="AlphaFoldDB" id="A0A316UNA0"/>
<dbReference type="SUPFAM" id="SSF47616">
    <property type="entry name" value="GST C-terminal domain-like"/>
    <property type="match status" value="1"/>
</dbReference>
<dbReference type="InterPro" id="IPR010987">
    <property type="entry name" value="Glutathione-S-Trfase_C-like"/>
</dbReference>
<protein>
    <submittedName>
        <fullName evidence="4">Glutathione S-transferase</fullName>
    </submittedName>
</protein>
<gene>
    <name evidence="4" type="ORF">BDZ90DRAFT_233412</name>
</gene>
<evidence type="ECO:0000259" key="2">
    <source>
        <dbReference type="PROSITE" id="PS50404"/>
    </source>
</evidence>
<dbReference type="Gene3D" id="1.20.1050.130">
    <property type="match status" value="1"/>
</dbReference>
<dbReference type="InterPro" id="IPR040079">
    <property type="entry name" value="Glutathione_S-Trfase"/>
</dbReference>
<dbReference type="Proteomes" id="UP000245884">
    <property type="component" value="Unassembled WGS sequence"/>
</dbReference>
<dbReference type="PANTHER" id="PTHR44051:SF14">
    <property type="entry name" value="GLUTATHIONE S-TRANSFERASE II"/>
    <property type="match status" value="1"/>
</dbReference>
<feature type="domain" description="GST C-terminal" evidence="3">
    <location>
        <begin position="96"/>
        <end position="221"/>
    </location>
</feature>
<dbReference type="GeneID" id="37028444"/>